<evidence type="ECO:0000256" key="1">
    <source>
        <dbReference type="SAM" id="Phobius"/>
    </source>
</evidence>
<proteinExistence type="predicted"/>
<dbReference type="EMBL" id="KV875103">
    <property type="protein sequence ID" value="OIW24785.1"/>
    <property type="molecule type" value="Genomic_DNA"/>
</dbReference>
<keyword evidence="1" id="KW-0812">Transmembrane</keyword>
<keyword evidence="1" id="KW-0472">Membrane</keyword>
<gene>
    <name evidence="2" type="ORF">CONLIGDRAFT_648909</name>
</gene>
<name>A0A1J7IUJ6_9PEZI</name>
<reference evidence="2 3" key="1">
    <citation type="submission" date="2016-10" db="EMBL/GenBank/DDBJ databases">
        <title>Draft genome sequence of Coniochaeta ligniaria NRRL30616, a lignocellulolytic fungus for bioabatement of inhibitors in plant biomass hydrolysates.</title>
        <authorList>
            <consortium name="DOE Joint Genome Institute"/>
            <person name="Jimenez D.J."/>
            <person name="Hector R.E."/>
            <person name="Riley R."/>
            <person name="Sun H."/>
            <person name="Grigoriev I.V."/>
            <person name="Van Elsas J.D."/>
            <person name="Nichols N.N."/>
        </authorList>
    </citation>
    <scope>NUCLEOTIDE SEQUENCE [LARGE SCALE GENOMIC DNA]</scope>
    <source>
        <strain evidence="2 3">NRRL 30616</strain>
    </source>
</reference>
<dbReference type="Proteomes" id="UP000182658">
    <property type="component" value="Unassembled WGS sequence"/>
</dbReference>
<evidence type="ECO:0000313" key="2">
    <source>
        <dbReference type="EMBL" id="OIW24785.1"/>
    </source>
</evidence>
<keyword evidence="1" id="KW-1133">Transmembrane helix</keyword>
<keyword evidence="3" id="KW-1185">Reference proteome</keyword>
<sequence>MCIVRYCVGVKGTSVRWAIILVTSGYLSYWVYFFPSSPLPHSRLTVNWQSLTPSVSVCGHAAMTNRAILFSSFFCLGNFKRQLSADGGSIHLSEALTLLQLLQLVRLDEESTCSLCLADNTALFVCSCGGNG</sequence>
<dbReference type="AlphaFoldDB" id="A0A1J7IUJ6"/>
<protein>
    <submittedName>
        <fullName evidence="2">Uncharacterized protein</fullName>
    </submittedName>
</protein>
<evidence type="ECO:0000313" key="3">
    <source>
        <dbReference type="Proteomes" id="UP000182658"/>
    </source>
</evidence>
<accession>A0A1J7IUJ6</accession>
<feature type="transmembrane region" description="Helical" evidence="1">
    <location>
        <begin position="15"/>
        <end position="34"/>
    </location>
</feature>
<dbReference type="InParanoid" id="A0A1J7IUJ6"/>
<organism evidence="2 3">
    <name type="scientific">Coniochaeta ligniaria NRRL 30616</name>
    <dbReference type="NCBI Taxonomy" id="1408157"/>
    <lineage>
        <taxon>Eukaryota</taxon>
        <taxon>Fungi</taxon>
        <taxon>Dikarya</taxon>
        <taxon>Ascomycota</taxon>
        <taxon>Pezizomycotina</taxon>
        <taxon>Sordariomycetes</taxon>
        <taxon>Sordariomycetidae</taxon>
        <taxon>Coniochaetales</taxon>
        <taxon>Coniochaetaceae</taxon>
        <taxon>Coniochaeta</taxon>
    </lineage>
</organism>